<feature type="coiled-coil region" evidence="1">
    <location>
        <begin position="755"/>
        <end position="782"/>
    </location>
</feature>
<evidence type="ECO:0000256" key="2">
    <source>
        <dbReference type="SAM" id="Phobius"/>
    </source>
</evidence>
<protein>
    <recommendedName>
        <fullName evidence="3">CCHC-type domain-containing protein</fullName>
    </recommendedName>
</protein>
<evidence type="ECO:0000313" key="5">
    <source>
        <dbReference type="Proteomes" id="UP000199053"/>
    </source>
</evidence>
<name>A0A1G9EK54_9BACT</name>
<dbReference type="InterPro" id="IPR011990">
    <property type="entry name" value="TPR-like_helical_dom_sf"/>
</dbReference>
<feature type="transmembrane region" description="Helical" evidence="2">
    <location>
        <begin position="840"/>
        <end position="861"/>
    </location>
</feature>
<feature type="transmembrane region" description="Helical" evidence="2">
    <location>
        <begin position="796"/>
        <end position="819"/>
    </location>
</feature>
<proteinExistence type="predicted"/>
<dbReference type="STRING" id="246191.SAMN05660337_1153"/>
<dbReference type="AlphaFoldDB" id="A0A1G9EK54"/>
<dbReference type="GO" id="GO:0008270">
    <property type="term" value="F:zinc ion binding"/>
    <property type="evidence" value="ECO:0007669"/>
    <property type="project" value="InterPro"/>
</dbReference>
<dbReference type="SUPFAM" id="SSF48452">
    <property type="entry name" value="TPR-like"/>
    <property type="match status" value="1"/>
</dbReference>
<dbReference type="Gene3D" id="1.25.40.10">
    <property type="entry name" value="Tetratricopeptide repeat domain"/>
    <property type="match status" value="1"/>
</dbReference>
<dbReference type="Proteomes" id="UP000199053">
    <property type="component" value="Unassembled WGS sequence"/>
</dbReference>
<evidence type="ECO:0000313" key="4">
    <source>
        <dbReference type="EMBL" id="SDK76516.1"/>
    </source>
</evidence>
<feature type="domain" description="CCHC-type" evidence="3">
    <location>
        <begin position="348"/>
        <end position="363"/>
    </location>
</feature>
<gene>
    <name evidence="4" type="ORF">SAMN05660337_1153</name>
</gene>
<keyword evidence="2" id="KW-0812">Transmembrane</keyword>
<dbReference type="InterPro" id="IPR001878">
    <property type="entry name" value="Znf_CCHC"/>
</dbReference>
<organism evidence="4 5">
    <name type="scientific">Maridesulfovibrio ferrireducens</name>
    <dbReference type="NCBI Taxonomy" id="246191"/>
    <lineage>
        <taxon>Bacteria</taxon>
        <taxon>Pseudomonadati</taxon>
        <taxon>Thermodesulfobacteriota</taxon>
        <taxon>Desulfovibrionia</taxon>
        <taxon>Desulfovibrionales</taxon>
        <taxon>Desulfovibrionaceae</taxon>
        <taxon>Maridesulfovibrio</taxon>
    </lineage>
</organism>
<reference evidence="5" key="1">
    <citation type="submission" date="2016-10" db="EMBL/GenBank/DDBJ databases">
        <authorList>
            <person name="Varghese N."/>
            <person name="Submissions S."/>
        </authorList>
    </citation>
    <scope>NUCLEOTIDE SEQUENCE [LARGE SCALE GENOMIC DNA]</scope>
    <source>
        <strain evidence="5">DSM 16995</strain>
    </source>
</reference>
<dbReference type="OrthoDB" id="5439622at2"/>
<keyword evidence="2" id="KW-1133">Transmembrane helix</keyword>
<keyword evidence="2" id="KW-0472">Membrane</keyword>
<dbReference type="EMBL" id="FNGA01000002">
    <property type="protein sequence ID" value="SDK76516.1"/>
    <property type="molecule type" value="Genomic_DNA"/>
</dbReference>
<accession>A0A1G9EK54</accession>
<dbReference type="RefSeq" id="WP_092159186.1">
    <property type="nucleotide sequence ID" value="NZ_FNGA01000002.1"/>
</dbReference>
<keyword evidence="1" id="KW-0175">Coiled coil</keyword>
<evidence type="ECO:0000256" key="1">
    <source>
        <dbReference type="SAM" id="Coils"/>
    </source>
</evidence>
<keyword evidence="5" id="KW-1185">Reference proteome</keyword>
<dbReference type="PROSITE" id="PS50158">
    <property type="entry name" value="ZF_CCHC"/>
    <property type="match status" value="1"/>
</dbReference>
<dbReference type="GO" id="GO:0003676">
    <property type="term" value="F:nucleic acid binding"/>
    <property type="evidence" value="ECO:0007669"/>
    <property type="project" value="InterPro"/>
</dbReference>
<evidence type="ECO:0000259" key="3">
    <source>
        <dbReference type="PROSITE" id="PS50158"/>
    </source>
</evidence>
<sequence length="890" mass="102250">MYQIASLFENLPVVSHSRMVNRGYGVWMVWGGTLDDSVSRSMSDFGGMLMKEGTNQAFWFFFSDDVFRVLARLQIWSKLNPMPVFTQLMPTTLLVDYNLNLSLNVSDEFTNQETALPTEFEVLIHPQLSVEVKTISGLNLEEERSPSGLSKSGWLKLIPDQGLGYESLQSWYFILIPVGNPSDKAFIKGWRSFLSEIQVLLQRLGIQYITSEVRVILPIKSLSLLRTFLKDLLVLINRVRNQEGEDISYWPSVMALVPQKGMSFNEEVVRKVNLDWDKLTPDCPHLRYRDAYLLGKDFAVNEVRFGSEQESLEGWCHVSLKKGVEDSGSDSIEVTISRRVSIGEHDDCFYCGMKNHIPSECPSRTLQGVDPNVWKQLAAIDSEKFTEGFQNIDVGMQGKEDVVAEFKKILQGGSSYENIIAKALFSINSVSQLRTLYLVWRSRGKEWPNGITEQGPEEGELIWSAFESLVSEDLNDAEILVKNAMIRFSRGYQPRALMGFIQLEMNEPEQAEFYWQEAERLSFSPLQQAYFIYLQARLQEVSGEFGAASTSYKKAFGICPNWLEPQYRRAVCMVKMGFSEQAVSYFTDVISKDPNYFNRIVIDPELDRGRLIILQSLGELWETAEAEAKKVASGIDSLTSDISQWFEEGHEFAEDAEKFMERMGRLAKIKNYVAFRHLISGVETLTGEIEKRVEYEIKVINKKVDFFREHLKEIRGEASWFPFPKLLTEFNADFNYCATKIYWIKSQHLNVAETFRKTQKYLLQIEDRLKKLKNRLVTLRVVRDSTLFIMLLGRNFIWLEVVFLGLALLCIPLLIYYSTNVQSNFLIDMIIRQKWEFQKGMILILSILALAISAFKAAVVFEKRKRELFASGEDKKGEDKKGKDKKGKGK</sequence>